<proteinExistence type="predicted"/>
<organism evidence="1 2">
    <name type="scientific">Algoriphagus aestuariicola</name>
    <dbReference type="NCBI Taxonomy" id="1852016"/>
    <lineage>
        <taxon>Bacteria</taxon>
        <taxon>Pseudomonadati</taxon>
        <taxon>Bacteroidota</taxon>
        <taxon>Cytophagia</taxon>
        <taxon>Cytophagales</taxon>
        <taxon>Cyclobacteriaceae</taxon>
        <taxon>Algoriphagus</taxon>
    </lineage>
</organism>
<evidence type="ECO:0000313" key="2">
    <source>
        <dbReference type="Proteomes" id="UP000664698"/>
    </source>
</evidence>
<sequence length="50" mass="5470">METQGKVIAYEVAEIALGYSVKVKGIQQPRVFVSIVGLLLIGCHLKLSRL</sequence>
<gene>
    <name evidence="1" type="ORF">J0A67_04230</name>
</gene>
<accession>A0ABS3BQV2</accession>
<keyword evidence="2" id="KW-1185">Reference proteome</keyword>
<comment type="caution">
    <text evidence="1">The sequence shown here is derived from an EMBL/GenBank/DDBJ whole genome shotgun (WGS) entry which is preliminary data.</text>
</comment>
<reference evidence="1 2" key="1">
    <citation type="submission" date="2021-03" db="EMBL/GenBank/DDBJ databases">
        <title>novel species isolated from a fishpond in China.</title>
        <authorList>
            <person name="Lu H."/>
            <person name="Cai Z."/>
        </authorList>
    </citation>
    <scope>NUCLEOTIDE SEQUENCE [LARGE SCALE GENOMIC DNA]</scope>
    <source>
        <strain evidence="1 2">JCM 31546</strain>
    </source>
</reference>
<name>A0ABS3BQV2_9BACT</name>
<dbReference type="Proteomes" id="UP000664698">
    <property type="component" value="Unassembled WGS sequence"/>
</dbReference>
<dbReference type="RefSeq" id="WP_206568019.1">
    <property type="nucleotide sequence ID" value="NZ_JAFKCW010000001.1"/>
</dbReference>
<protein>
    <submittedName>
        <fullName evidence="1">Uncharacterized protein</fullName>
    </submittedName>
</protein>
<evidence type="ECO:0000313" key="1">
    <source>
        <dbReference type="EMBL" id="MBN7800054.1"/>
    </source>
</evidence>
<dbReference type="EMBL" id="JAFKCW010000001">
    <property type="protein sequence ID" value="MBN7800054.1"/>
    <property type="molecule type" value="Genomic_DNA"/>
</dbReference>